<accession>A0A814YAI2</accession>
<evidence type="ECO:0000313" key="8">
    <source>
        <dbReference type="EMBL" id="CAF3986227.1"/>
    </source>
</evidence>
<dbReference type="Gene3D" id="3.90.176.10">
    <property type="entry name" value="Toxin ADP-ribosyltransferase, Chain A, domain 1"/>
    <property type="match status" value="1"/>
</dbReference>
<comment type="similarity">
    <text evidence="1 6">Belongs to the Arg-specific ADP-ribosyltransferase family.</text>
</comment>
<keyword evidence="3 6" id="KW-0808">Transferase</keyword>
<reference evidence="7" key="1">
    <citation type="submission" date="2021-02" db="EMBL/GenBank/DDBJ databases">
        <authorList>
            <person name="Nowell W R."/>
        </authorList>
    </citation>
    <scope>NUCLEOTIDE SEQUENCE</scope>
</reference>
<keyword evidence="4" id="KW-0548">Nucleotidyltransferase</keyword>
<dbReference type="GO" id="GO:0016779">
    <property type="term" value="F:nucleotidyltransferase activity"/>
    <property type="evidence" value="ECO:0007669"/>
    <property type="project" value="UniProtKB-KW"/>
</dbReference>
<dbReference type="GO" id="GO:0106274">
    <property type="term" value="F:NAD+-protein-arginine ADP-ribosyltransferase activity"/>
    <property type="evidence" value="ECO:0007669"/>
    <property type="project" value="UniProtKB-EC"/>
</dbReference>
<evidence type="ECO:0000256" key="3">
    <source>
        <dbReference type="ARBA" id="ARBA00022679"/>
    </source>
</evidence>
<dbReference type="EMBL" id="CAJNON010000373">
    <property type="protein sequence ID" value="CAF1226603.1"/>
    <property type="molecule type" value="Genomic_DNA"/>
</dbReference>
<dbReference type="EMBL" id="CAJOAY010002877">
    <property type="protein sequence ID" value="CAF3986227.1"/>
    <property type="molecule type" value="Genomic_DNA"/>
</dbReference>
<name>A0A814YAI2_9BILA</name>
<evidence type="ECO:0000256" key="5">
    <source>
        <dbReference type="ARBA" id="ARBA00047597"/>
    </source>
</evidence>
<dbReference type="PROSITE" id="PS51996">
    <property type="entry name" value="TR_MART"/>
    <property type="match status" value="1"/>
</dbReference>
<comment type="caution">
    <text evidence="7">The sequence shown here is derived from an EMBL/GenBank/DDBJ whole genome shotgun (WGS) entry which is preliminary data.</text>
</comment>
<evidence type="ECO:0000256" key="1">
    <source>
        <dbReference type="ARBA" id="ARBA00009558"/>
    </source>
</evidence>
<keyword evidence="2 6" id="KW-0328">Glycosyltransferase</keyword>
<evidence type="ECO:0000313" key="9">
    <source>
        <dbReference type="Proteomes" id="UP000663891"/>
    </source>
</evidence>
<protein>
    <recommendedName>
        <fullName evidence="6">NAD(P)(+)--arginine ADP-ribosyltransferase</fullName>
        <ecNumber evidence="6">2.4.2.31</ecNumber>
    </recommendedName>
    <alternativeName>
        <fullName evidence="6">Mono(ADP-ribosyl)transferase</fullName>
    </alternativeName>
</protein>
<dbReference type="Proteomes" id="UP000663881">
    <property type="component" value="Unassembled WGS sequence"/>
</dbReference>
<comment type="catalytic activity">
    <reaction evidence="5 6">
        <text>L-arginyl-[protein] + NAD(+) = N(omega)-(ADP-D-ribosyl)-L-arginyl-[protein] + nicotinamide + H(+)</text>
        <dbReference type="Rhea" id="RHEA:19149"/>
        <dbReference type="Rhea" id="RHEA-COMP:10532"/>
        <dbReference type="Rhea" id="RHEA-COMP:15087"/>
        <dbReference type="ChEBI" id="CHEBI:15378"/>
        <dbReference type="ChEBI" id="CHEBI:17154"/>
        <dbReference type="ChEBI" id="CHEBI:29965"/>
        <dbReference type="ChEBI" id="CHEBI:57540"/>
        <dbReference type="ChEBI" id="CHEBI:142554"/>
        <dbReference type="EC" id="2.4.2.31"/>
    </reaction>
</comment>
<dbReference type="Proteomes" id="UP000663891">
    <property type="component" value="Unassembled WGS sequence"/>
</dbReference>
<dbReference type="InterPro" id="IPR000768">
    <property type="entry name" value="ART"/>
</dbReference>
<organism evidence="7 9">
    <name type="scientific">Adineta steineri</name>
    <dbReference type="NCBI Taxonomy" id="433720"/>
    <lineage>
        <taxon>Eukaryota</taxon>
        <taxon>Metazoa</taxon>
        <taxon>Spiralia</taxon>
        <taxon>Gnathifera</taxon>
        <taxon>Rotifera</taxon>
        <taxon>Eurotatoria</taxon>
        <taxon>Bdelloidea</taxon>
        <taxon>Adinetida</taxon>
        <taxon>Adinetidae</taxon>
        <taxon>Adineta</taxon>
    </lineage>
</organism>
<keyword evidence="6" id="KW-0521">NADP</keyword>
<evidence type="ECO:0000256" key="4">
    <source>
        <dbReference type="ARBA" id="ARBA00022695"/>
    </source>
</evidence>
<proteinExistence type="inferred from homology"/>
<evidence type="ECO:0000256" key="6">
    <source>
        <dbReference type="RuleBase" id="RU361228"/>
    </source>
</evidence>
<sequence>MAKNYYHGDPTILKAINEFSSCYRSNEALHWYTKLSFPYKLLNKAFRTEDYDLIMSFLFFIIDLKECLAREYCHLKEEETITLYRGVNMPSEELEKLKQLENNLISMNGFLSTSRSETVSQMFSGYTNDVCGKAAVIFKIECNTSVLDENLILADIAKYSMIPSEEEVLIDIGTVFFIQKIKQDSDGTWIINMIGTTEVSSISKQYIECYQLDPYGGESHFTELLKHSALHEDRLRYEKAQKHLERLLSKPNAEEIAQVYITMCRAENLTADHEILIRDYYDYIRDRFSTGDFKQLARTLNKIGFFLPCNNSIRQQENILRLLEIDKDSPYDLSGTDSFSSVLPYFQNSYQSFVALRDYENIYTSSQYNIGGGNLTSNGPMNSFIFDNTGMRLQHPLTEHESATIKENTQMANLVLNFFLKTKNSFGDRENQ</sequence>
<evidence type="ECO:0000256" key="2">
    <source>
        <dbReference type="ARBA" id="ARBA00022676"/>
    </source>
</evidence>
<dbReference type="OrthoDB" id="10610475at2759"/>
<dbReference type="SUPFAM" id="SSF56399">
    <property type="entry name" value="ADP-ribosylation"/>
    <property type="match status" value="1"/>
</dbReference>
<dbReference type="EC" id="2.4.2.31" evidence="6"/>
<keyword evidence="6" id="KW-0520">NAD</keyword>
<dbReference type="Pfam" id="PF01129">
    <property type="entry name" value="ART"/>
    <property type="match status" value="1"/>
</dbReference>
<evidence type="ECO:0000313" key="7">
    <source>
        <dbReference type="EMBL" id="CAF1226603.1"/>
    </source>
</evidence>
<dbReference type="AlphaFoldDB" id="A0A814YAI2"/>
<gene>
    <name evidence="8" type="ORF">OKA104_LOCUS28951</name>
    <name evidence="7" type="ORF">VCS650_LOCUS27015</name>
</gene>